<evidence type="ECO:0000256" key="5">
    <source>
        <dbReference type="ARBA" id="ARBA00023065"/>
    </source>
</evidence>
<evidence type="ECO:0000256" key="1">
    <source>
        <dbReference type="ARBA" id="ARBA00022448"/>
    </source>
</evidence>
<evidence type="ECO:0000256" key="2">
    <source>
        <dbReference type="ARBA" id="ARBA00022741"/>
    </source>
</evidence>
<dbReference type="InterPro" id="IPR003593">
    <property type="entry name" value="AAA+_ATPase"/>
</dbReference>
<evidence type="ECO:0000256" key="3">
    <source>
        <dbReference type="ARBA" id="ARBA00022840"/>
    </source>
</evidence>
<organism evidence="7 8">
    <name type="scientific">Acidocella aquatica</name>
    <dbReference type="NCBI Taxonomy" id="1922313"/>
    <lineage>
        <taxon>Bacteria</taxon>
        <taxon>Pseudomonadati</taxon>
        <taxon>Pseudomonadota</taxon>
        <taxon>Alphaproteobacteria</taxon>
        <taxon>Acetobacterales</taxon>
        <taxon>Acidocellaceae</taxon>
        <taxon>Acidocella</taxon>
    </lineage>
</organism>
<comment type="caution">
    <text evidence="7">The sequence shown here is derived from an EMBL/GenBank/DDBJ whole genome shotgun (WGS) entry which is preliminary data.</text>
</comment>
<evidence type="ECO:0000256" key="4">
    <source>
        <dbReference type="ARBA" id="ARBA00022906"/>
    </source>
</evidence>
<keyword evidence="8" id="KW-1185">Reference proteome</keyword>
<dbReference type="SMART" id="SM00382">
    <property type="entry name" value="AAA"/>
    <property type="match status" value="1"/>
</dbReference>
<dbReference type="Proteomes" id="UP001156641">
    <property type="component" value="Unassembled WGS sequence"/>
</dbReference>
<dbReference type="InterPro" id="IPR027417">
    <property type="entry name" value="P-loop_NTPase"/>
</dbReference>
<dbReference type="Pfam" id="PF00005">
    <property type="entry name" value="ABC_tran"/>
    <property type="match status" value="1"/>
</dbReference>
<dbReference type="InterPro" id="IPR050153">
    <property type="entry name" value="Metal_Ion_Import_ABC"/>
</dbReference>
<dbReference type="PROSITE" id="PS50893">
    <property type="entry name" value="ABC_TRANSPORTER_2"/>
    <property type="match status" value="1"/>
</dbReference>
<gene>
    <name evidence="7" type="ORF">GCM10010909_04830</name>
</gene>
<keyword evidence="4" id="KW-0864">Zinc transport</keyword>
<dbReference type="InterPro" id="IPR017871">
    <property type="entry name" value="ABC_transporter-like_CS"/>
</dbReference>
<dbReference type="SUPFAM" id="SSF52540">
    <property type="entry name" value="P-loop containing nucleoside triphosphate hydrolases"/>
    <property type="match status" value="1"/>
</dbReference>
<dbReference type="PANTHER" id="PTHR42734">
    <property type="entry name" value="METAL TRANSPORT SYSTEM ATP-BINDING PROTEIN TM_0124-RELATED"/>
    <property type="match status" value="1"/>
</dbReference>
<dbReference type="GO" id="GO:0005524">
    <property type="term" value="F:ATP binding"/>
    <property type="evidence" value="ECO:0007669"/>
    <property type="project" value="UniProtKB-KW"/>
</dbReference>
<reference evidence="8" key="1">
    <citation type="journal article" date="2019" name="Int. J. Syst. Evol. Microbiol.">
        <title>The Global Catalogue of Microorganisms (GCM) 10K type strain sequencing project: providing services to taxonomists for standard genome sequencing and annotation.</title>
        <authorList>
            <consortium name="The Broad Institute Genomics Platform"/>
            <consortium name="The Broad Institute Genome Sequencing Center for Infectious Disease"/>
            <person name="Wu L."/>
            <person name="Ma J."/>
        </authorList>
    </citation>
    <scope>NUCLEOTIDE SEQUENCE [LARGE SCALE GENOMIC DNA]</scope>
    <source>
        <strain evidence="8">NBRC 112502</strain>
    </source>
</reference>
<proteinExistence type="predicted"/>
<dbReference type="InterPro" id="IPR003439">
    <property type="entry name" value="ABC_transporter-like_ATP-bd"/>
</dbReference>
<keyword evidence="3 7" id="KW-0067">ATP-binding</keyword>
<protein>
    <submittedName>
        <fullName evidence="7">ABC transporter ATP-binding protein</fullName>
    </submittedName>
</protein>
<dbReference type="EMBL" id="BSOS01000007">
    <property type="protein sequence ID" value="GLR65805.1"/>
    <property type="molecule type" value="Genomic_DNA"/>
</dbReference>
<evidence type="ECO:0000313" key="7">
    <source>
        <dbReference type="EMBL" id="GLR65805.1"/>
    </source>
</evidence>
<evidence type="ECO:0000259" key="6">
    <source>
        <dbReference type="PROSITE" id="PS50893"/>
    </source>
</evidence>
<evidence type="ECO:0000313" key="8">
    <source>
        <dbReference type="Proteomes" id="UP001156641"/>
    </source>
</evidence>
<keyword evidence="4" id="KW-0862">Zinc</keyword>
<keyword evidence="2" id="KW-0547">Nucleotide-binding</keyword>
<keyword evidence="5" id="KW-0406">Ion transport</keyword>
<sequence>MISLQNVTITRGGQDVLRDISLTFRDSEFVGVLGPNGAGKTTLFRAILGLQPLSAGRIEVFGAPARRGNQDIGYMPQTRSTLPASNICGFDVLANAARGHEFGLPLSSRRLREEVMAALEDVDGVELAARPLARLSGGQRQRLLLAAALLGAPKLLLLDEPLISLDPAAQAAMIALIARLRRTRDLTVLFAAHDINPLLGSMDRVLYLSGGHAALGTVDEVITSEGLSKLYGSEIEVLRAGGRIFVLSDRPDAHHACDHA</sequence>
<accession>A0ABQ6A3G9</accession>
<dbReference type="Gene3D" id="3.40.50.300">
    <property type="entry name" value="P-loop containing nucleotide triphosphate hydrolases"/>
    <property type="match status" value="1"/>
</dbReference>
<dbReference type="RefSeq" id="WP_284256337.1">
    <property type="nucleotide sequence ID" value="NZ_BSOS01000007.1"/>
</dbReference>
<keyword evidence="1" id="KW-0813">Transport</keyword>
<dbReference type="PROSITE" id="PS00211">
    <property type="entry name" value="ABC_TRANSPORTER_1"/>
    <property type="match status" value="1"/>
</dbReference>
<name>A0ABQ6A3G9_9PROT</name>
<feature type="domain" description="ABC transporter" evidence="6">
    <location>
        <begin position="2"/>
        <end position="235"/>
    </location>
</feature>